<evidence type="ECO:0000313" key="3">
    <source>
        <dbReference type="EMBL" id="CAB4172646.1"/>
    </source>
</evidence>
<evidence type="ECO:0000256" key="1">
    <source>
        <dbReference type="SAM" id="MobiDB-lite"/>
    </source>
</evidence>
<feature type="region of interest" description="Disordered" evidence="1">
    <location>
        <begin position="95"/>
        <end position="126"/>
    </location>
</feature>
<feature type="domain" description="DUF7936" evidence="2">
    <location>
        <begin position="2"/>
        <end position="108"/>
    </location>
</feature>
<protein>
    <recommendedName>
        <fullName evidence="2">DUF7936 domain-containing protein</fullName>
    </recommendedName>
</protein>
<feature type="compositionally biased region" description="Pro residues" evidence="1">
    <location>
        <begin position="102"/>
        <end position="126"/>
    </location>
</feature>
<gene>
    <name evidence="3" type="ORF">UFOVP934_38</name>
</gene>
<organism evidence="3">
    <name type="scientific">uncultured Caudovirales phage</name>
    <dbReference type="NCBI Taxonomy" id="2100421"/>
    <lineage>
        <taxon>Viruses</taxon>
        <taxon>Duplodnaviria</taxon>
        <taxon>Heunggongvirae</taxon>
        <taxon>Uroviricota</taxon>
        <taxon>Caudoviricetes</taxon>
        <taxon>Peduoviridae</taxon>
        <taxon>Maltschvirus</taxon>
        <taxon>Maltschvirus maltsch</taxon>
    </lineage>
</organism>
<dbReference type="Pfam" id="PF25590">
    <property type="entry name" value="DUF7936"/>
    <property type="match status" value="1"/>
</dbReference>
<accession>A0A6J5PRI8</accession>
<proteinExistence type="predicted"/>
<dbReference type="EMBL" id="LR796886">
    <property type="protein sequence ID" value="CAB4172646.1"/>
    <property type="molecule type" value="Genomic_DNA"/>
</dbReference>
<name>A0A6J5PRI8_9CAUD</name>
<sequence>MTISYQWAVNSMTAYPEAEGQTDVVFSIAWVLSATDGTYNSAAYGSVDTTYVAGSPFTPYDQLTLDQVNGWVADALGPDGIAKAQADCDAAIAAQQDTSKPVTPPLPWNIPTPAPEPAPPVEEPVV</sequence>
<reference evidence="3" key="1">
    <citation type="submission" date="2020-05" db="EMBL/GenBank/DDBJ databases">
        <authorList>
            <person name="Chiriac C."/>
            <person name="Salcher M."/>
            <person name="Ghai R."/>
            <person name="Kavagutti S V."/>
        </authorList>
    </citation>
    <scope>NUCLEOTIDE SEQUENCE</scope>
</reference>
<evidence type="ECO:0000259" key="2">
    <source>
        <dbReference type="Pfam" id="PF25590"/>
    </source>
</evidence>
<dbReference type="InterPro" id="IPR057696">
    <property type="entry name" value="DUF7936"/>
</dbReference>